<feature type="domain" description="Heterokaryon incompatibility" evidence="1">
    <location>
        <begin position="46"/>
        <end position="235"/>
    </location>
</feature>
<proteinExistence type="predicted"/>
<reference evidence="2" key="2">
    <citation type="submission" date="2021-03" db="EMBL/GenBank/DDBJ databases">
        <authorList>
            <person name="Alouane T."/>
            <person name="Langin T."/>
            <person name="Bonhomme L."/>
        </authorList>
    </citation>
    <scope>NUCLEOTIDE SEQUENCE</scope>
    <source>
        <strain evidence="2">MDC_Fg202</strain>
    </source>
</reference>
<protein>
    <recommendedName>
        <fullName evidence="1">Heterokaryon incompatibility domain-containing protein</fullName>
    </recommendedName>
</protein>
<reference evidence="3" key="1">
    <citation type="submission" date="2019-04" db="EMBL/GenBank/DDBJ databases">
        <authorList>
            <person name="Melise S."/>
            <person name="Noan J."/>
            <person name="Okalmin O."/>
        </authorList>
    </citation>
    <scope>NUCLEOTIDE SEQUENCE</scope>
    <source>
        <strain evidence="3">FN9</strain>
    </source>
</reference>
<evidence type="ECO:0000313" key="2">
    <source>
        <dbReference type="EMBL" id="CAG1970312.1"/>
    </source>
</evidence>
<dbReference type="InterPro" id="IPR052895">
    <property type="entry name" value="HetReg/Transcr_Mod"/>
</dbReference>
<dbReference type="Proteomes" id="UP000746612">
    <property type="component" value="Unassembled WGS sequence"/>
</dbReference>
<dbReference type="PANTHER" id="PTHR24148:SF64">
    <property type="entry name" value="HETEROKARYON INCOMPATIBILITY DOMAIN-CONTAINING PROTEIN"/>
    <property type="match status" value="1"/>
</dbReference>
<dbReference type="PANTHER" id="PTHR24148">
    <property type="entry name" value="ANKYRIN REPEAT DOMAIN-CONTAINING PROTEIN 39 HOMOLOG-RELATED"/>
    <property type="match status" value="1"/>
</dbReference>
<name>A0A2H3GH42_GIBZA</name>
<organism evidence="2 4">
    <name type="scientific">Gibberella zeae</name>
    <name type="common">Wheat head blight fungus</name>
    <name type="synonym">Fusarium graminearum</name>
    <dbReference type="NCBI Taxonomy" id="5518"/>
    <lineage>
        <taxon>Eukaryota</taxon>
        <taxon>Fungi</taxon>
        <taxon>Dikarya</taxon>
        <taxon>Ascomycota</taxon>
        <taxon>Pezizomycotina</taxon>
        <taxon>Sordariomycetes</taxon>
        <taxon>Hypocreomycetidae</taxon>
        <taxon>Hypocreales</taxon>
        <taxon>Nectriaceae</taxon>
        <taxon>Fusarium</taxon>
    </lineage>
</organism>
<gene>
    <name evidence="3" type="ORF">FUG_LOCUS202821</name>
    <name evidence="2" type="ORF">MDCFG202_LOCUS85989</name>
</gene>
<dbReference type="OrthoDB" id="2157530at2759"/>
<dbReference type="InterPro" id="IPR010730">
    <property type="entry name" value="HET"/>
</dbReference>
<dbReference type="EMBL" id="CAJPIJ010000082">
    <property type="protein sequence ID" value="CAG1970312.1"/>
    <property type="molecule type" value="Genomic_DNA"/>
</dbReference>
<sequence>MDSASVYDSLPLDRAQKEIRFIEILETSPQLRCRLSKASLLHDTVFFALSYVWGASKESQDIVVNDVTFSVTKSLADALTNVRVHWEECFSTRSREDIFSNQDREESFPHIWADALCINQADNAEKGYQVPLMKDIYSSAQITFCSLDAISPRSNIPAAIDLIREIASRLDRRHPDNGPETAASILENLPARRFYNKAGHERWQAKNHQREADQVNIINDFSELQYWERAWIVQELVVSRQVVLYYEKSSISLEPFARVVHWVSNLVTELHAPTSLPQRALPHEQLMIANSLNKFGTINKIRTLRKLYHCTCPQVHDMRLLWVEGASFRATNPKDHVYALCGIANLDIPPRYDESVSVAEVYIEFCVEQTKIPIFAPLNFLTYAGLANGDPAKFDLPTWVPNFPDCAEAFGVPIHISLPHVWKAKIWKDCIGSVEDISIRDRSLHTTLLHIDCISDISPTLSTDEDIPGFLPYLYKMLNDAFEATESPFRKDSHPFLKLASAFYHARIPNKVWNTIELIRVARIFLYLHLSVLISEGKNKYDESYWEGFPKNICCDLERYLEVGDLEDEPYFRFFVRIMSDKSFDGLDWPRNAFGDINHFSRGVRVARTLGNEFALVPPQAEVGDDIVLLTGCYSLPLIRKVEEHYIYIGRVGFAEEIVGKKLVEYKAGQAKLEHVELQ</sequence>
<evidence type="ECO:0000259" key="1">
    <source>
        <dbReference type="Pfam" id="PF06985"/>
    </source>
</evidence>
<evidence type="ECO:0000313" key="4">
    <source>
        <dbReference type="Proteomes" id="UP000746612"/>
    </source>
</evidence>
<evidence type="ECO:0000313" key="3">
    <source>
        <dbReference type="EMBL" id="VIO56184.1"/>
    </source>
</evidence>
<dbReference type="AlphaFoldDB" id="A0A2H3GH42"/>
<dbReference type="Pfam" id="PF06985">
    <property type="entry name" value="HET"/>
    <property type="match status" value="1"/>
</dbReference>
<accession>A0A2H3GH42</accession>
<dbReference type="EMBL" id="CAAKMV010000123">
    <property type="protein sequence ID" value="VIO56184.1"/>
    <property type="molecule type" value="Genomic_DNA"/>
</dbReference>